<evidence type="ECO:0000313" key="2">
    <source>
        <dbReference type="Proteomes" id="UP001154078"/>
    </source>
</evidence>
<keyword evidence="2" id="KW-1185">Reference proteome</keyword>
<reference evidence="1" key="1">
    <citation type="submission" date="2021-12" db="EMBL/GenBank/DDBJ databases">
        <authorList>
            <person name="King R."/>
        </authorList>
    </citation>
    <scope>NUCLEOTIDE SEQUENCE</scope>
</reference>
<dbReference type="Proteomes" id="UP001154078">
    <property type="component" value="Chromosome 8"/>
</dbReference>
<accession>A0A9P0FPC5</accession>
<proteinExistence type="predicted"/>
<protein>
    <submittedName>
        <fullName evidence="1">Uncharacterized protein</fullName>
    </submittedName>
</protein>
<dbReference type="EMBL" id="OV121139">
    <property type="protein sequence ID" value="CAH0563023.1"/>
    <property type="molecule type" value="Genomic_DNA"/>
</dbReference>
<sequence length="116" mass="12794">MSDHLMQNCISEEAERARYHIRDKYDNLNIELRNSTNDKVDETSLEKIIEWAEDIGDDDRVGARSTQAAELAERESALVASQAEDGLGSLGSGSDRLVGGILAARDKARYRKVGGQ</sequence>
<dbReference type="AlphaFoldDB" id="A0A9P0FPC5"/>
<gene>
    <name evidence="1" type="ORF">MELIAE_LOCUS12030</name>
</gene>
<name>A0A9P0FPC5_BRAAE</name>
<evidence type="ECO:0000313" key="1">
    <source>
        <dbReference type="EMBL" id="CAH0563023.1"/>
    </source>
</evidence>
<organism evidence="1 2">
    <name type="scientific">Brassicogethes aeneus</name>
    <name type="common">Rape pollen beetle</name>
    <name type="synonym">Meligethes aeneus</name>
    <dbReference type="NCBI Taxonomy" id="1431903"/>
    <lineage>
        <taxon>Eukaryota</taxon>
        <taxon>Metazoa</taxon>
        <taxon>Ecdysozoa</taxon>
        <taxon>Arthropoda</taxon>
        <taxon>Hexapoda</taxon>
        <taxon>Insecta</taxon>
        <taxon>Pterygota</taxon>
        <taxon>Neoptera</taxon>
        <taxon>Endopterygota</taxon>
        <taxon>Coleoptera</taxon>
        <taxon>Polyphaga</taxon>
        <taxon>Cucujiformia</taxon>
        <taxon>Nitidulidae</taxon>
        <taxon>Meligethinae</taxon>
        <taxon>Brassicogethes</taxon>
    </lineage>
</organism>